<dbReference type="AlphaFoldDB" id="A0AAN8XN09"/>
<evidence type="ECO:0000256" key="5">
    <source>
        <dbReference type="SAM" id="MobiDB-lite"/>
    </source>
</evidence>
<dbReference type="GO" id="GO:0005524">
    <property type="term" value="F:ATP binding"/>
    <property type="evidence" value="ECO:0007669"/>
    <property type="project" value="InterPro"/>
</dbReference>
<proteinExistence type="predicted"/>
<feature type="compositionally biased region" description="Low complexity" evidence="5">
    <location>
        <begin position="44"/>
        <end position="55"/>
    </location>
</feature>
<dbReference type="GO" id="GO:0005634">
    <property type="term" value="C:nucleus"/>
    <property type="evidence" value="ECO:0007669"/>
    <property type="project" value="TreeGrafter"/>
</dbReference>
<dbReference type="InterPro" id="IPR008271">
    <property type="entry name" value="Ser/Thr_kinase_AS"/>
</dbReference>
<feature type="region of interest" description="Disordered" evidence="5">
    <location>
        <begin position="379"/>
        <end position="407"/>
    </location>
</feature>
<dbReference type="SUPFAM" id="SSF56112">
    <property type="entry name" value="Protein kinase-like (PK-like)"/>
    <property type="match status" value="1"/>
</dbReference>
<gene>
    <name evidence="7" type="primary">BUB1</name>
    <name evidence="7" type="ORF">SK128_000675</name>
</gene>
<evidence type="ECO:0000259" key="6">
    <source>
        <dbReference type="PROSITE" id="PS50011"/>
    </source>
</evidence>
<evidence type="ECO:0000256" key="2">
    <source>
        <dbReference type="ARBA" id="ARBA00022454"/>
    </source>
</evidence>
<dbReference type="PANTHER" id="PTHR14030">
    <property type="entry name" value="MITOTIC CHECKPOINT SERINE/THREONINE-PROTEIN KINASE BUB1"/>
    <property type="match status" value="1"/>
</dbReference>
<dbReference type="Proteomes" id="UP001381693">
    <property type="component" value="Unassembled WGS sequence"/>
</dbReference>
<dbReference type="EMBL" id="JAXCGZ010004002">
    <property type="protein sequence ID" value="KAK7082484.1"/>
    <property type="molecule type" value="Genomic_DNA"/>
</dbReference>
<dbReference type="InterPro" id="IPR011009">
    <property type="entry name" value="Kinase-like_dom_sf"/>
</dbReference>
<keyword evidence="2" id="KW-0158">Chromosome</keyword>
<feature type="region of interest" description="Disordered" evidence="5">
    <location>
        <begin position="295"/>
        <end position="324"/>
    </location>
</feature>
<organism evidence="7 8">
    <name type="scientific">Halocaridina rubra</name>
    <name type="common">Hawaiian red shrimp</name>
    <dbReference type="NCBI Taxonomy" id="373956"/>
    <lineage>
        <taxon>Eukaryota</taxon>
        <taxon>Metazoa</taxon>
        <taxon>Ecdysozoa</taxon>
        <taxon>Arthropoda</taxon>
        <taxon>Crustacea</taxon>
        <taxon>Multicrustacea</taxon>
        <taxon>Malacostraca</taxon>
        <taxon>Eumalacostraca</taxon>
        <taxon>Eucarida</taxon>
        <taxon>Decapoda</taxon>
        <taxon>Pleocyemata</taxon>
        <taxon>Caridea</taxon>
        <taxon>Atyoidea</taxon>
        <taxon>Atyidae</taxon>
        <taxon>Halocaridina</taxon>
    </lineage>
</organism>
<name>A0AAN8XN09_HALRR</name>
<keyword evidence="8" id="KW-1185">Reference proteome</keyword>
<feature type="region of interest" description="Disordered" evidence="5">
    <location>
        <begin position="31"/>
        <end position="59"/>
    </location>
</feature>
<protein>
    <submittedName>
        <fullName evidence="7">Protein kinase</fullName>
        <ecNumber evidence="7">2.7.11.1</ecNumber>
    </submittedName>
</protein>
<feature type="non-terminal residue" evidence="7">
    <location>
        <position position="1"/>
    </location>
</feature>
<dbReference type="GO" id="GO:0032991">
    <property type="term" value="C:protein-containing complex"/>
    <property type="evidence" value="ECO:0007669"/>
    <property type="project" value="UniProtKB-ARBA"/>
</dbReference>
<sequence length="857" mass="94942">FFDESSTHALLQLKPATLTLVDEFPEDAYCAPGPGTNVSGQDVSGSSHSNSRGLSMTDPTVNTKMALHTVNDMWSGSLFRDDSVTANTDDPVPVKEKLPFTIVKDDHKRQEDVGICKGTSLAFTIYSDGDNQKKCVPQSSESLALVKDDTSTKAKCLATQEELYPENQNENLPPMGYQQEKEVRTLAGILQPATNVPFIPLEEQLKEEEEQDEEAASDDKEINDDDDEYVILQNRPSMADLTLKMPFSSEAFAKNAKIVSTPAAWVLEEAPKVTITDNGSVTAFKVADHFPLVNEVQEKDDPEEKDSGELMPPPDKIWPSTTLEYKPKGEFSPIMETSREYISSSSSSGNSATSTMLGASLPSSLTHCAGLSASQTSRSRHCSNAQAEGGLEQVTGSQTGDFTKSGYLADKSRGESLADSRPSAAPYQSNALGDEEFMFNPVEAAAAMLEMEKLPSSAPPTGTKETLKDSNATEVKEAPSINFPDKINPFDNALIGQLLSNLNENVENRGGFIQMSGKLPLVKPNMQITLGQEFFRVRRLQGEGAYAKVYQATTVDPMNVTVLPSLNDSDEEDENDELQMILKIQKPACLWEFYICHELRRRLKANAASEQVLDSVMRINRGYIYANGSILVNQYHKYGTLLDMVNGFKSNGRGVPEDIAMYYMIEVLSIVEHLHNCQIIHADIKPDNFVVRDMPNISVTAKSPDEMFQFSPCSLKLIDFGRSIDMKLLPEGTTFTEKVTTEGFTCCEMREGLPWTYQTDLFGIASIAYCLLFGSYMDVKKGPSGKWELKGATIKRYWVEHLWNELFSTLLNVPSCSSLPNLSALKKKFMMCIFEKKLERELTGNIQKLNVILLQKK</sequence>
<keyword evidence="4" id="KW-0137">Centromere</keyword>
<dbReference type="PANTHER" id="PTHR14030:SF4">
    <property type="entry name" value="BUB1 KINASE, ISOFORM A-RELATED"/>
    <property type="match status" value="1"/>
</dbReference>
<dbReference type="Pfam" id="PF00069">
    <property type="entry name" value="Pkinase"/>
    <property type="match status" value="1"/>
</dbReference>
<dbReference type="GO" id="GO:0004674">
    <property type="term" value="F:protein serine/threonine kinase activity"/>
    <property type="evidence" value="ECO:0007669"/>
    <property type="project" value="UniProtKB-EC"/>
</dbReference>
<dbReference type="InterPro" id="IPR015661">
    <property type="entry name" value="Bub1/Mad3"/>
</dbReference>
<dbReference type="InterPro" id="IPR000719">
    <property type="entry name" value="Prot_kinase_dom"/>
</dbReference>
<evidence type="ECO:0000313" key="8">
    <source>
        <dbReference type="Proteomes" id="UP001381693"/>
    </source>
</evidence>
<dbReference type="EC" id="2.7.11.1" evidence="7"/>
<evidence type="ECO:0000256" key="3">
    <source>
        <dbReference type="ARBA" id="ARBA00022838"/>
    </source>
</evidence>
<evidence type="ECO:0000313" key="7">
    <source>
        <dbReference type="EMBL" id="KAK7082484.1"/>
    </source>
</evidence>
<feature type="domain" description="Protein kinase" evidence="6">
    <location>
        <begin position="535"/>
        <end position="857"/>
    </location>
</feature>
<dbReference type="PROSITE" id="PS50011">
    <property type="entry name" value="PROTEIN_KINASE_DOM"/>
    <property type="match status" value="1"/>
</dbReference>
<evidence type="ECO:0000256" key="1">
    <source>
        <dbReference type="ARBA" id="ARBA00004629"/>
    </source>
</evidence>
<feature type="region of interest" description="Disordered" evidence="5">
    <location>
        <begin position="206"/>
        <end position="225"/>
    </location>
</feature>
<comment type="subcellular location">
    <subcellularLocation>
        <location evidence="1">Chromosome</location>
        <location evidence="1">Centromere</location>
        <location evidence="1">Kinetochore</location>
    </subcellularLocation>
</comment>
<dbReference type="GO" id="GO:0000776">
    <property type="term" value="C:kinetochore"/>
    <property type="evidence" value="ECO:0007669"/>
    <property type="project" value="UniProtKB-KW"/>
</dbReference>
<dbReference type="Gene3D" id="1.10.510.10">
    <property type="entry name" value="Transferase(Phosphotransferase) domain 1"/>
    <property type="match status" value="1"/>
</dbReference>
<keyword evidence="3" id="KW-0995">Kinetochore</keyword>
<accession>A0AAN8XN09</accession>
<dbReference type="CDD" id="cd13981">
    <property type="entry name" value="STKc_Bub1_BubR1"/>
    <property type="match status" value="1"/>
</dbReference>
<keyword evidence="7" id="KW-0808">Transferase</keyword>
<keyword evidence="7" id="KW-0418">Kinase</keyword>
<dbReference type="PROSITE" id="PS00108">
    <property type="entry name" value="PROTEIN_KINASE_ST"/>
    <property type="match status" value="1"/>
</dbReference>
<dbReference type="GO" id="GO:0007094">
    <property type="term" value="P:mitotic spindle assembly checkpoint signaling"/>
    <property type="evidence" value="ECO:0007669"/>
    <property type="project" value="InterPro"/>
</dbReference>
<dbReference type="GO" id="GO:0051754">
    <property type="term" value="P:meiotic sister chromatid cohesion, centromeric"/>
    <property type="evidence" value="ECO:0007669"/>
    <property type="project" value="TreeGrafter"/>
</dbReference>
<dbReference type="SMART" id="SM00220">
    <property type="entry name" value="S_TKc"/>
    <property type="match status" value="1"/>
</dbReference>
<evidence type="ECO:0000256" key="4">
    <source>
        <dbReference type="ARBA" id="ARBA00023328"/>
    </source>
</evidence>
<comment type="caution">
    <text evidence="7">The sequence shown here is derived from an EMBL/GenBank/DDBJ whole genome shotgun (WGS) entry which is preliminary data.</text>
</comment>
<feature type="region of interest" description="Disordered" evidence="5">
    <location>
        <begin position="454"/>
        <end position="475"/>
    </location>
</feature>
<feature type="compositionally biased region" description="Polar residues" evidence="5">
    <location>
        <begin position="459"/>
        <end position="473"/>
    </location>
</feature>
<reference evidence="7 8" key="1">
    <citation type="submission" date="2023-11" db="EMBL/GenBank/DDBJ databases">
        <title>Halocaridina rubra genome assembly.</title>
        <authorList>
            <person name="Smith C."/>
        </authorList>
    </citation>
    <scope>NUCLEOTIDE SEQUENCE [LARGE SCALE GENOMIC DNA]</scope>
    <source>
        <strain evidence="7">EP-1</strain>
        <tissue evidence="7">Whole</tissue>
    </source>
</reference>
<dbReference type="Gene3D" id="6.10.130.20">
    <property type="match status" value="1"/>
</dbReference>